<dbReference type="GO" id="GO:0009011">
    <property type="term" value="F:alpha-1,4-glucan glucosyltransferase (ADP-glucose donor) activity"/>
    <property type="evidence" value="ECO:0007669"/>
    <property type="project" value="UniProtKB-UniRule"/>
</dbReference>
<dbReference type="EC" id="2.4.1.21" evidence="8"/>
<comment type="function">
    <text evidence="2 8">Synthesizes alpha-1,4-glucan chains using ADP-glucose.</text>
</comment>
<dbReference type="SUPFAM" id="SSF53756">
    <property type="entry name" value="UDP-Glycosyltransferase/glycogen phosphorylase"/>
    <property type="match status" value="1"/>
</dbReference>
<feature type="domain" description="Starch synthase catalytic" evidence="10">
    <location>
        <begin position="2"/>
        <end position="239"/>
    </location>
</feature>
<comment type="pathway">
    <text evidence="3 8">Glycan biosynthesis; glycogen biosynthesis.</text>
</comment>
<dbReference type="EMBL" id="FOQD01000001">
    <property type="protein sequence ID" value="SFH62725.1"/>
    <property type="molecule type" value="Genomic_DNA"/>
</dbReference>
<keyword evidence="6 8" id="KW-0808">Transferase</keyword>
<evidence type="ECO:0000256" key="2">
    <source>
        <dbReference type="ARBA" id="ARBA00002764"/>
    </source>
</evidence>
<evidence type="ECO:0000259" key="10">
    <source>
        <dbReference type="Pfam" id="PF08323"/>
    </source>
</evidence>
<dbReference type="RefSeq" id="WP_092047609.1">
    <property type="nucleotide sequence ID" value="NZ_FOQD01000001.1"/>
</dbReference>
<dbReference type="STRING" id="1576369.SAMN05421753_101502"/>
<gene>
    <name evidence="8" type="primary">glgA</name>
    <name evidence="11" type="ORF">SAMN05421753_101502</name>
</gene>
<proteinExistence type="inferred from homology"/>
<evidence type="ECO:0000256" key="6">
    <source>
        <dbReference type="ARBA" id="ARBA00022679"/>
    </source>
</evidence>
<dbReference type="NCBIfam" id="TIGR02095">
    <property type="entry name" value="glgA"/>
    <property type="match status" value="1"/>
</dbReference>
<reference evidence="12" key="1">
    <citation type="submission" date="2016-10" db="EMBL/GenBank/DDBJ databases">
        <authorList>
            <person name="Varghese N."/>
            <person name="Submissions S."/>
        </authorList>
    </citation>
    <scope>NUCLEOTIDE SEQUENCE [LARGE SCALE GENOMIC DNA]</scope>
    <source>
        <strain evidence="12">DSM 26348</strain>
    </source>
</reference>
<comment type="similarity">
    <text evidence="4 8">Belongs to the glycosyltransferase 1 family. Bacterial/plant glycogen synthase subfamily.</text>
</comment>
<evidence type="ECO:0000256" key="5">
    <source>
        <dbReference type="ARBA" id="ARBA00022676"/>
    </source>
</evidence>
<evidence type="ECO:0000256" key="7">
    <source>
        <dbReference type="ARBA" id="ARBA00023056"/>
    </source>
</evidence>
<evidence type="ECO:0000256" key="3">
    <source>
        <dbReference type="ARBA" id="ARBA00004964"/>
    </source>
</evidence>
<dbReference type="InterPro" id="IPR013534">
    <property type="entry name" value="Starch_synth_cat_dom"/>
</dbReference>
<dbReference type="Proteomes" id="UP000199518">
    <property type="component" value="Unassembled WGS sequence"/>
</dbReference>
<dbReference type="PANTHER" id="PTHR45825:SF11">
    <property type="entry name" value="ALPHA AMYLASE DOMAIN-CONTAINING PROTEIN"/>
    <property type="match status" value="1"/>
</dbReference>
<comment type="catalytic activity">
    <reaction evidence="1 8">
        <text>[(1-&gt;4)-alpha-D-glucosyl](n) + ADP-alpha-D-glucose = [(1-&gt;4)-alpha-D-glucosyl](n+1) + ADP + H(+)</text>
        <dbReference type="Rhea" id="RHEA:18189"/>
        <dbReference type="Rhea" id="RHEA-COMP:9584"/>
        <dbReference type="Rhea" id="RHEA-COMP:9587"/>
        <dbReference type="ChEBI" id="CHEBI:15378"/>
        <dbReference type="ChEBI" id="CHEBI:15444"/>
        <dbReference type="ChEBI" id="CHEBI:57498"/>
        <dbReference type="ChEBI" id="CHEBI:456216"/>
        <dbReference type="EC" id="2.4.1.21"/>
    </reaction>
</comment>
<organism evidence="11 12">
    <name type="scientific">Planctomicrobium piriforme</name>
    <dbReference type="NCBI Taxonomy" id="1576369"/>
    <lineage>
        <taxon>Bacteria</taxon>
        <taxon>Pseudomonadati</taxon>
        <taxon>Planctomycetota</taxon>
        <taxon>Planctomycetia</taxon>
        <taxon>Planctomycetales</taxon>
        <taxon>Planctomycetaceae</taxon>
        <taxon>Planctomicrobium</taxon>
    </lineage>
</organism>
<dbReference type="Gene3D" id="3.40.50.2000">
    <property type="entry name" value="Glycogen Phosphorylase B"/>
    <property type="match status" value="2"/>
</dbReference>
<dbReference type="CDD" id="cd03791">
    <property type="entry name" value="GT5_Glycogen_synthase_DULL1-like"/>
    <property type="match status" value="1"/>
</dbReference>
<dbReference type="Pfam" id="PF08323">
    <property type="entry name" value="Glyco_transf_5"/>
    <property type="match status" value="1"/>
</dbReference>
<dbReference type="UniPathway" id="UPA00164"/>
<dbReference type="GO" id="GO:0005978">
    <property type="term" value="P:glycogen biosynthetic process"/>
    <property type="evidence" value="ECO:0007669"/>
    <property type="project" value="UniProtKB-UniRule"/>
</dbReference>
<dbReference type="GO" id="GO:0004373">
    <property type="term" value="F:alpha-1,4-glucan glucosyltransferase (UDP-glucose donor) activity"/>
    <property type="evidence" value="ECO:0007669"/>
    <property type="project" value="InterPro"/>
</dbReference>
<feature type="domain" description="Glycosyl transferase family 1" evidence="9">
    <location>
        <begin position="299"/>
        <end position="441"/>
    </location>
</feature>
<name>A0A1I3BKA5_9PLAN</name>
<feature type="binding site" evidence="8">
    <location>
        <position position="15"/>
    </location>
    <ligand>
        <name>ADP-alpha-D-glucose</name>
        <dbReference type="ChEBI" id="CHEBI:57498"/>
    </ligand>
</feature>
<dbReference type="PANTHER" id="PTHR45825">
    <property type="entry name" value="GRANULE-BOUND STARCH SYNTHASE 1, CHLOROPLASTIC/AMYLOPLASTIC"/>
    <property type="match status" value="1"/>
</dbReference>
<keyword evidence="5 8" id="KW-0328">Glycosyltransferase</keyword>
<keyword evidence="7 8" id="KW-0320">Glycogen biosynthesis</keyword>
<evidence type="ECO:0000313" key="12">
    <source>
        <dbReference type="Proteomes" id="UP000199518"/>
    </source>
</evidence>
<sequence length="491" mass="54977">MHILMASSEAVPYAKTGGLADVATGLSKALAEAGHDVTLVLPLYRRFIPEQKRGEPVALMNIEMRQSTVKATVRRSLLSGTNVEVLLVDQPTFFDRRQLYTEGGQDYPDNAERFIFFSRAVMEIAQTLTRPHVIHVNDWQTSLVPALIKHERTLGGRFINTGTVLTIHNMAFHGQFAGWQMELTGLPKEYFNWQQMEHYGHLNLLKTGISMADMVTTVSPTYAREICRPEFGYGLDPLLVQRGDRLVGILNGVDTQEWNPAVDAHLPLSYSPATVADGKARCKESLQEDLGLYPRSEALLLGMISRLTDQKGLDLITARADEILQADVQMVFLGTGDRHFEDALKALQQRHPGRVSVRVGFDEKLAHRIEAGCDAYLMPSRFEPCGLNQQYSLLYGTLPIVHAVGGLADSVVNATPETIENQTANGFVFYDYNSESFVDAVWRAVGMFTHHRVEWEQLVQTGMLRDSTWRHSAGEYVKVYDRAIRLAAQPD</sequence>
<keyword evidence="12" id="KW-1185">Reference proteome</keyword>
<dbReference type="HAMAP" id="MF_00484">
    <property type="entry name" value="Glycogen_synth"/>
    <property type="match status" value="1"/>
</dbReference>
<dbReference type="AlphaFoldDB" id="A0A1I3BKA5"/>
<accession>A0A1I3BKA5</accession>
<protein>
    <recommendedName>
        <fullName evidence="8">Glycogen synthase</fullName>
        <ecNumber evidence="8">2.4.1.21</ecNumber>
    </recommendedName>
    <alternativeName>
        <fullName evidence="8">Starch [bacterial glycogen] synthase</fullName>
    </alternativeName>
</protein>
<evidence type="ECO:0000256" key="4">
    <source>
        <dbReference type="ARBA" id="ARBA00010281"/>
    </source>
</evidence>
<evidence type="ECO:0000256" key="1">
    <source>
        <dbReference type="ARBA" id="ARBA00001478"/>
    </source>
</evidence>
<dbReference type="OrthoDB" id="9808590at2"/>
<evidence type="ECO:0000256" key="8">
    <source>
        <dbReference type="HAMAP-Rule" id="MF_00484"/>
    </source>
</evidence>
<dbReference type="InterPro" id="IPR011835">
    <property type="entry name" value="GS/SS"/>
</dbReference>
<dbReference type="NCBIfam" id="NF001899">
    <property type="entry name" value="PRK00654.1-2"/>
    <property type="match status" value="1"/>
</dbReference>
<dbReference type="InterPro" id="IPR001296">
    <property type="entry name" value="Glyco_trans_1"/>
</dbReference>
<evidence type="ECO:0000259" key="9">
    <source>
        <dbReference type="Pfam" id="PF00534"/>
    </source>
</evidence>
<evidence type="ECO:0000313" key="11">
    <source>
        <dbReference type="EMBL" id="SFH62725.1"/>
    </source>
</evidence>
<dbReference type="Pfam" id="PF00534">
    <property type="entry name" value="Glycos_transf_1"/>
    <property type="match status" value="1"/>
</dbReference>